<keyword evidence="8" id="KW-1185">Reference proteome</keyword>
<proteinExistence type="predicted"/>
<reference evidence="7 8" key="1">
    <citation type="submission" date="2021-06" db="EMBL/GenBank/DDBJ databases">
        <title>Caerostris darwini draft genome.</title>
        <authorList>
            <person name="Kono N."/>
            <person name="Arakawa K."/>
        </authorList>
    </citation>
    <scope>NUCLEOTIDE SEQUENCE [LARGE SCALE GENOMIC DNA]</scope>
</reference>
<dbReference type="InterPro" id="IPR013604">
    <property type="entry name" value="7TM_chemorcpt"/>
</dbReference>
<name>A0AAV4UZA9_9ARAC</name>
<dbReference type="Pfam" id="PF08395">
    <property type="entry name" value="7tm_7"/>
    <property type="match status" value="1"/>
</dbReference>
<evidence type="ECO:0008006" key="9">
    <source>
        <dbReference type="Google" id="ProtNLM"/>
    </source>
</evidence>
<evidence type="ECO:0000256" key="6">
    <source>
        <dbReference type="SAM" id="Phobius"/>
    </source>
</evidence>
<comment type="caution">
    <text evidence="7">The sequence shown here is derived from an EMBL/GenBank/DDBJ whole genome shotgun (WGS) entry which is preliminary data.</text>
</comment>
<keyword evidence="4 6" id="KW-1133">Transmembrane helix</keyword>
<keyword evidence="5 6" id="KW-0472">Membrane</keyword>
<evidence type="ECO:0000313" key="8">
    <source>
        <dbReference type="Proteomes" id="UP001054837"/>
    </source>
</evidence>
<evidence type="ECO:0000256" key="4">
    <source>
        <dbReference type="ARBA" id="ARBA00022989"/>
    </source>
</evidence>
<feature type="transmembrane region" description="Helical" evidence="6">
    <location>
        <begin position="109"/>
        <end position="126"/>
    </location>
</feature>
<gene>
    <name evidence="7" type="primary">AVEN_116859_1</name>
    <name evidence="7" type="ORF">CDAR_563891</name>
</gene>
<keyword evidence="2" id="KW-1003">Cell membrane</keyword>
<sequence length="308" mass="35639">MNEVISFLIWYTLMTRRKELSDLLRNVCRLGDTFDIHISKMAVTIGEVLTLFVLIGGWLAKIVLYEECDCKILVGLNVFNTFTLPEGYNCKLFYVITLFNNSFLNIMKTFLAIIYTIICHFLSTILRTHSNYGDMIMQKSKVAVHSVTIECYLLRYESILKVLKHFEKTLAFPIFLLQIEDLVGLFYGFIWLEARKLPLKSWIRHYWLLVYFTSLISLVSFLSVSLTASSVHEASKECKNVQEIVLKQVLASNRKKDFKTVTLLFLAHQSRPFILSAWGCFYFTKGLVLVALGSVMTYSLLLIQINRK</sequence>
<evidence type="ECO:0000256" key="1">
    <source>
        <dbReference type="ARBA" id="ARBA00004651"/>
    </source>
</evidence>
<dbReference type="GO" id="GO:0050909">
    <property type="term" value="P:sensory perception of taste"/>
    <property type="evidence" value="ECO:0007669"/>
    <property type="project" value="InterPro"/>
</dbReference>
<protein>
    <recommendedName>
        <fullName evidence="9">Gustatory receptor</fullName>
    </recommendedName>
</protein>
<dbReference type="Proteomes" id="UP001054837">
    <property type="component" value="Unassembled WGS sequence"/>
</dbReference>
<accession>A0AAV4UZA9</accession>
<evidence type="ECO:0000256" key="3">
    <source>
        <dbReference type="ARBA" id="ARBA00022692"/>
    </source>
</evidence>
<dbReference type="GO" id="GO:0005886">
    <property type="term" value="C:plasma membrane"/>
    <property type="evidence" value="ECO:0007669"/>
    <property type="project" value="UniProtKB-SubCell"/>
</dbReference>
<evidence type="ECO:0000313" key="7">
    <source>
        <dbReference type="EMBL" id="GIY63069.1"/>
    </source>
</evidence>
<dbReference type="EMBL" id="BPLQ01012161">
    <property type="protein sequence ID" value="GIY63069.1"/>
    <property type="molecule type" value="Genomic_DNA"/>
</dbReference>
<feature type="transmembrane region" description="Helical" evidence="6">
    <location>
        <begin position="206"/>
        <end position="226"/>
    </location>
</feature>
<dbReference type="AlphaFoldDB" id="A0AAV4UZA9"/>
<evidence type="ECO:0000256" key="2">
    <source>
        <dbReference type="ARBA" id="ARBA00022475"/>
    </source>
</evidence>
<feature type="transmembrane region" description="Helical" evidence="6">
    <location>
        <begin position="273"/>
        <end position="303"/>
    </location>
</feature>
<organism evidence="7 8">
    <name type="scientific">Caerostris darwini</name>
    <dbReference type="NCBI Taxonomy" id="1538125"/>
    <lineage>
        <taxon>Eukaryota</taxon>
        <taxon>Metazoa</taxon>
        <taxon>Ecdysozoa</taxon>
        <taxon>Arthropoda</taxon>
        <taxon>Chelicerata</taxon>
        <taxon>Arachnida</taxon>
        <taxon>Araneae</taxon>
        <taxon>Araneomorphae</taxon>
        <taxon>Entelegynae</taxon>
        <taxon>Araneoidea</taxon>
        <taxon>Araneidae</taxon>
        <taxon>Caerostris</taxon>
    </lineage>
</organism>
<feature type="transmembrane region" description="Helical" evidence="6">
    <location>
        <begin position="170"/>
        <end position="194"/>
    </location>
</feature>
<comment type="subcellular location">
    <subcellularLocation>
        <location evidence="1">Cell membrane</location>
        <topology evidence="1">Multi-pass membrane protein</topology>
    </subcellularLocation>
</comment>
<keyword evidence="3 6" id="KW-0812">Transmembrane</keyword>
<evidence type="ECO:0000256" key="5">
    <source>
        <dbReference type="ARBA" id="ARBA00023136"/>
    </source>
</evidence>